<dbReference type="InterPro" id="IPR057403">
    <property type="entry name" value="Beta-prop_Aladin"/>
</dbReference>
<feature type="domain" description="Aladin seven-bladed propeller" evidence="1">
    <location>
        <begin position="137"/>
        <end position="476"/>
    </location>
</feature>
<dbReference type="SUPFAM" id="SSF50978">
    <property type="entry name" value="WD40 repeat-like"/>
    <property type="match status" value="1"/>
</dbReference>
<dbReference type="PANTHER" id="PTHR14494">
    <property type="entry name" value="ALADIN/ADRACALIN/AAAS"/>
    <property type="match status" value="1"/>
</dbReference>
<reference evidence="2" key="1">
    <citation type="journal article" date="2023" name="Mol. Biol. Evol.">
        <title>Third-Generation Sequencing Reveals the Adaptive Role of the Epigenome in Three Deep-Sea Polychaetes.</title>
        <authorList>
            <person name="Perez M."/>
            <person name="Aroh O."/>
            <person name="Sun Y."/>
            <person name="Lan Y."/>
            <person name="Juniper S.K."/>
            <person name="Young C.R."/>
            <person name="Angers B."/>
            <person name="Qian P.Y."/>
        </authorList>
    </citation>
    <scope>NUCLEOTIDE SEQUENCE</scope>
    <source>
        <strain evidence="2">R07B-5</strain>
    </source>
</reference>
<dbReference type="Gene3D" id="2.130.10.10">
    <property type="entry name" value="YVTN repeat-like/Quinoprotein amine dehydrogenase"/>
    <property type="match status" value="2"/>
</dbReference>
<dbReference type="AlphaFoldDB" id="A0AAD9N6G9"/>
<dbReference type="InterPro" id="IPR045139">
    <property type="entry name" value="Aladin"/>
</dbReference>
<evidence type="ECO:0000259" key="1">
    <source>
        <dbReference type="Pfam" id="PF25460"/>
    </source>
</evidence>
<proteinExistence type="predicted"/>
<dbReference type="GO" id="GO:0006913">
    <property type="term" value="P:nucleocytoplasmic transport"/>
    <property type="evidence" value="ECO:0007669"/>
    <property type="project" value="TreeGrafter"/>
</dbReference>
<dbReference type="SMART" id="SM00320">
    <property type="entry name" value="WD40"/>
    <property type="match status" value="5"/>
</dbReference>
<dbReference type="Pfam" id="PF25460">
    <property type="entry name" value="Beta-prop_Aladin"/>
    <property type="match status" value="1"/>
</dbReference>
<dbReference type="InterPro" id="IPR015943">
    <property type="entry name" value="WD40/YVTN_repeat-like_dom_sf"/>
</dbReference>
<gene>
    <name evidence="2" type="ORF">NP493_1929g00000</name>
</gene>
<keyword evidence="3" id="KW-1185">Reference proteome</keyword>
<protein>
    <recommendedName>
        <fullName evidence="1">Aladin seven-bladed propeller domain-containing protein</fullName>
    </recommendedName>
</protein>
<evidence type="ECO:0000313" key="3">
    <source>
        <dbReference type="Proteomes" id="UP001209878"/>
    </source>
</evidence>
<accession>A0AAD9N6G9</accession>
<dbReference type="InterPro" id="IPR001680">
    <property type="entry name" value="WD40_rpt"/>
</dbReference>
<organism evidence="2 3">
    <name type="scientific">Ridgeia piscesae</name>
    <name type="common">Tubeworm</name>
    <dbReference type="NCBI Taxonomy" id="27915"/>
    <lineage>
        <taxon>Eukaryota</taxon>
        <taxon>Metazoa</taxon>
        <taxon>Spiralia</taxon>
        <taxon>Lophotrochozoa</taxon>
        <taxon>Annelida</taxon>
        <taxon>Polychaeta</taxon>
        <taxon>Sedentaria</taxon>
        <taxon>Canalipalpata</taxon>
        <taxon>Sabellida</taxon>
        <taxon>Siboglinidae</taxon>
        <taxon>Ridgeia</taxon>
    </lineage>
</organism>
<dbReference type="GO" id="GO:0005643">
    <property type="term" value="C:nuclear pore"/>
    <property type="evidence" value="ECO:0007669"/>
    <property type="project" value="TreeGrafter"/>
</dbReference>
<comment type="caution">
    <text evidence="2">The sequence shown here is derived from an EMBL/GenBank/DDBJ whole genome shotgun (WGS) entry which is preliminary data.</text>
</comment>
<dbReference type="PANTHER" id="PTHR14494:SF0">
    <property type="entry name" value="ALADIN"/>
    <property type="match status" value="1"/>
</dbReference>
<dbReference type="EMBL" id="JAODUO010001940">
    <property type="protein sequence ID" value="KAK2156791.1"/>
    <property type="molecule type" value="Genomic_DNA"/>
</dbReference>
<sequence>MSLLLSFPPIPPEGSVTVCEQNAELLALPKEVAADQLRMQGLPYPIVDVAQDLLRPSISRVSARSAFIEHTETPHKCLLQAWHEHGVSGVLEELAAGNREPVAVGRTVSLLASVLLGAVRWANSLRGTICPHLMMTNEDMVAEFSPNSNWRDAYIRCFAWHPHTMKFAIALQDDSVKVYIGCKTDVTPTLKHKLQKGVADVAWSYMSSSILAVACQACTLIWHVDPTSLASRPSTSSVQVLTRPGHSPVTGLAWCPTGDTLVTGSAADSSILVWEVSREMCTALRRFGCIGNSVLSWSPDGSNLLAASPAAEFRVWECRRWTTEKWCNLSGRVKCAQWSPDGNILLFATVNEPIIYSLAFQHSGDFKDPGTGGSKVAVQCADLSETVIGGISVGGNIQAMAWDQTGERLAVQFTACELIALFQTRMQPVLEIIPSGFVCGSVGDIPSVISFQPSFAHGALLTVVWARGTVSYIPLYFIPAKSIQKSALSQQRSGNMPVPVALQPTTLFSRGDNDW</sequence>
<name>A0AAD9N6G9_RIDPI</name>
<dbReference type="InterPro" id="IPR036322">
    <property type="entry name" value="WD40_repeat_dom_sf"/>
</dbReference>
<evidence type="ECO:0000313" key="2">
    <source>
        <dbReference type="EMBL" id="KAK2156791.1"/>
    </source>
</evidence>
<dbReference type="Proteomes" id="UP001209878">
    <property type="component" value="Unassembled WGS sequence"/>
</dbReference>